<feature type="domain" description="Hemerythrin-like" evidence="6">
    <location>
        <begin position="27"/>
        <end position="134"/>
    </location>
</feature>
<dbReference type="RefSeq" id="WP_261756726.1">
    <property type="nucleotide sequence ID" value="NZ_CP104562.2"/>
</dbReference>
<dbReference type="SUPFAM" id="SSF47188">
    <property type="entry name" value="Hemerythrin-like"/>
    <property type="match status" value="1"/>
</dbReference>
<keyword evidence="4" id="KW-0408">Iron</keyword>
<keyword evidence="2" id="KW-0813">Transport</keyword>
<dbReference type="Pfam" id="PF01814">
    <property type="entry name" value="Hemerythrin"/>
    <property type="match status" value="1"/>
</dbReference>
<evidence type="ECO:0000313" key="8">
    <source>
        <dbReference type="Proteomes" id="UP001064933"/>
    </source>
</evidence>
<evidence type="ECO:0000256" key="4">
    <source>
        <dbReference type="ARBA" id="ARBA00023004"/>
    </source>
</evidence>
<evidence type="ECO:0000313" key="7">
    <source>
        <dbReference type="EMBL" id="UXH76985.1"/>
    </source>
</evidence>
<evidence type="ECO:0000256" key="5">
    <source>
        <dbReference type="SAM" id="MobiDB-lite"/>
    </source>
</evidence>
<evidence type="ECO:0000259" key="6">
    <source>
        <dbReference type="Pfam" id="PF01814"/>
    </source>
</evidence>
<keyword evidence="8" id="KW-1185">Reference proteome</keyword>
<dbReference type="InterPro" id="IPR016131">
    <property type="entry name" value="Haemerythrin_Fe_BS"/>
</dbReference>
<evidence type="ECO:0000256" key="1">
    <source>
        <dbReference type="ARBA" id="ARBA00010587"/>
    </source>
</evidence>
<keyword evidence="3" id="KW-0479">Metal-binding</keyword>
<dbReference type="InterPro" id="IPR035938">
    <property type="entry name" value="Hemerythrin-like_sf"/>
</dbReference>
<comment type="similarity">
    <text evidence="1">Belongs to the hemerythrin family.</text>
</comment>
<gene>
    <name evidence="7" type="ORF">N4261_18425</name>
</gene>
<evidence type="ECO:0000256" key="3">
    <source>
        <dbReference type="ARBA" id="ARBA00022723"/>
    </source>
</evidence>
<dbReference type="InterPro" id="IPR012312">
    <property type="entry name" value="Hemerythrin-like"/>
</dbReference>
<reference evidence="7" key="1">
    <citation type="submission" date="2022-10" db="EMBL/GenBank/DDBJ databases">
        <title>Characterization and whole genome sequencing of a new Roseateles species, isolated from fresh water.</title>
        <authorList>
            <person name="Guliayeva D.Y."/>
            <person name="Akhremchuk A.E."/>
            <person name="Sikolenko M.A."/>
            <person name="Valentovich L.N."/>
            <person name="Sidarenka A.V."/>
        </authorList>
    </citation>
    <scope>NUCLEOTIDE SEQUENCE</scope>
    <source>
        <strain evidence="7">BIM B-1768</strain>
    </source>
</reference>
<dbReference type="PANTHER" id="PTHR37164">
    <property type="entry name" value="BACTERIOHEMERYTHRIN"/>
    <property type="match status" value="1"/>
</dbReference>
<dbReference type="Proteomes" id="UP001064933">
    <property type="component" value="Chromosome"/>
</dbReference>
<dbReference type="Gene3D" id="1.20.120.50">
    <property type="entry name" value="Hemerythrin-like"/>
    <property type="match status" value="1"/>
</dbReference>
<protein>
    <submittedName>
        <fullName evidence="7">Hemerythrin domain-containing protein</fullName>
    </submittedName>
</protein>
<sequence>MSDLHDLQDLATPSLAWTDNLVLNQPELDHTHQEFVELLNRYGEALDRGEDALPAFRELLAHTEDHFAMEERWMAATGFEPQNCHSSQHAMVLNVMREVVRYADELGDREPLAIVRQELVQWFPSHAEMMDAALVYTMQQRGFDPATGQAQPTTQLPEGEKAGAGCGSTACGH</sequence>
<name>A0ABY6B0Y2_9BURK</name>
<dbReference type="PANTHER" id="PTHR37164:SF1">
    <property type="entry name" value="BACTERIOHEMERYTHRIN"/>
    <property type="match status" value="1"/>
</dbReference>
<dbReference type="EMBL" id="CP104562">
    <property type="protein sequence ID" value="UXH76985.1"/>
    <property type="molecule type" value="Genomic_DNA"/>
</dbReference>
<dbReference type="InterPro" id="IPR050669">
    <property type="entry name" value="Hemerythrin"/>
</dbReference>
<dbReference type="InterPro" id="IPR012827">
    <property type="entry name" value="Hemerythrin_metal-bd"/>
</dbReference>
<keyword evidence="2" id="KW-0561">Oxygen transport</keyword>
<feature type="region of interest" description="Disordered" evidence="5">
    <location>
        <begin position="145"/>
        <end position="173"/>
    </location>
</feature>
<dbReference type="CDD" id="cd12107">
    <property type="entry name" value="Hemerythrin"/>
    <property type="match status" value="1"/>
</dbReference>
<organism evidence="7 8">
    <name type="scientific">Roseateles amylovorans</name>
    <dbReference type="NCBI Taxonomy" id="2978473"/>
    <lineage>
        <taxon>Bacteria</taxon>
        <taxon>Pseudomonadati</taxon>
        <taxon>Pseudomonadota</taxon>
        <taxon>Betaproteobacteria</taxon>
        <taxon>Burkholderiales</taxon>
        <taxon>Sphaerotilaceae</taxon>
        <taxon>Roseateles</taxon>
    </lineage>
</organism>
<dbReference type="PROSITE" id="PS00550">
    <property type="entry name" value="HEMERYTHRINS"/>
    <property type="match status" value="1"/>
</dbReference>
<proteinExistence type="inferred from homology"/>
<evidence type="ECO:0000256" key="2">
    <source>
        <dbReference type="ARBA" id="ARBA00022621"/>
    </source>
</evidence>
<accession>A0ABY6B0Y2</accession>
<dbReference type="NCBIfam" id="TIGR02481">
    <property type="entry name" value="hemeryth_dom"/>
    <property type="match status" value="1"/>
</dbReference>